<reference evidence="3 4" key="1">
    <citation type="submission" date="2024-10" db="EMBL/GenBank/DDBJ databases">
        <title>The Natural Products Discovery Center: Release of the First 8490 Sequenced Strains for Exploring Actinobacteria Biosynthetic Diversity.</title>
        <authorList>
            <person name="Kalkreuter E."/>
            <person name="Kautsar S.A."/>
            <person name="Yang D."/>
            <person name="Bader C.D."/>
            <person name="Teijaro C.N."/>
            <person name="Fluegel L."/>
            <person name="Davis C.M."/>
            <person name="Simpson J.R."/>
            <person name="Lauterbach L."/>
            <person name="Steele A.D."/>
            <person name="Gui C."/>
            <person name="Meng S."/>
            <person name="Li G."/>
            <person name="Viehrig K."/>
            <person name="Ye F."/>
            <person name="Su P."/>
            <person name="Kiefer A.F."/>
            <person name="Nichols A."/>
            <person name="Cepeda A.J."/>
            <person name="Yan W."/>
            <person name="Fan B."/>
            <person name="Jiang Y."/>
            <person name="Adhikari A."/>
            <person name="Zheng C.-J."/>
            <person name="Schuster L."/>
            <person name="Cowan T.M."/>
            <person name="Smanski M.J."/>
            <person name="Chevrette M.G."/>
            <person name="De Carvalho L.P.S."/>
            <person name="Shen B."/>
        </authorList>
    </citation>
    <scope>NUCLEOTIDE SEQUENCE [LARGE SCALE GENOMIC DNA]</scope>
    <source>
        <strain evidence="3 4">NPDC087220</strain>
    </source>
</reference>
<keyword evidence="4" id="KW-1185">Reference proteome</keyword>
<dbReference type="InterPro" id="IPR037401">
    <property type="entry name" value="SnoaL-like"/>
</dbReference>
<accession>A0ABW8EF65</accession>
<dbReference type="EMBL" id="JBIUYY010000004">
    <property type="protein sequence ID" value="MFJ2821879.1"/>
    <property type="molecule type" value="Genomic_DNA"/>
</dbReference>
<proteinExistence type="predicted"/>
<organism evidence="3 4">
    <name type="scientific">Streptomyces toxytricini</name>
    <name type="common">Actinomyces toxytricini</name>
    <dbReference type="NCBI Taxonomy" id="67369"/>
    <lineage>
        <taxon>Bacteria</taxon>
        <taxon>Bacillati</taxon>
        <taxon>Actinomycetota</taxon>
        <taxon>Actinomycetes</taxon>
        <taxon>Kitasatosporales</taxon>
        <taxon>Streptomycetaceae</taxon>
        <taxon>Streptomyces</taxon>
    </lineage>
</organism>
<dbReference type="Proteomes" id="UP001617351">
    <property type="component" value="Unassembled WGS sequence"/>
</dbReference>
<feature type="region of interest" description="Disordered" evidence="1">
    <location>
        <begin position="1"/>
        <end position="29"/>
    </location>
</feature>
<dbReference type="InterPro" id="IPR032710">
    <property type="entry name" value="NTF2-like_dom_sf"/>
</dbReference>
<name>A0ABW8EF65_STRT5</name>
<comment type="caution">
    <text evidence="3">The sequence shown here is derived from an EMBL/GenBank/DDBJ whole genome shotgun (WGS) entry which is preliminary data.</text>
</comment>
<dbReference type="RefSeq" id="WP_402380108.1">
    <property type="nucleotide sequence ID" value="NZ_JBIUYY010000004.1"/>
</dbReference>
<feature type="domain" description="SnoaL-like" evidence="2">
    <location>
        <begin position="36"/>
        <end position="127"/>
    </location>
</feature>
<protein>
    <submittedName>
        <fullName evidence="3">YybH family protein</fullName>
    </submittedName>
</protein>
<sequence>MSSSETESRGPGGAPAHEQGTASSGPFDRSTPVGAARYFQHCVRSGDLDAAMDCFDPDSVYVTGPGAYVRGLEEIRTAVSAYVSVRPDLRAHRWAGLAAGDVVAWVDEWTIKATLPDGTVLDMSGVSSDVLRRRPDGTFIYLVDNPYGHQYLDA</sequence>
<dbReference type="SUPFAM" id="SSF54427">
    <property type="entry name" value="NTF2-like"/>
    <property type="match status" value="1"/>
</dbReference>
<evidence type="ECO:0000313" key="4">
    <source>
        <dbReference type="Proteomes" id="UP001617351"/>
    </source>
</evidence>
<dbReference type="Pfam" id="PF12680">
    <property type="entry name" value="SnoaL_2"/>
    <property type="match status" value="1"/>
</dbReference>
<evidence type="ECO:0000313" key="3">
    <source>
        <dbReference type="EMBL" id="MFJ2821879.1"/>
    </source>
</evidence>
<evidence type="ECO:0000259" key="2">
    <source>
        <dbReference type="Pfam" id="PF12680"/>
    </source>
</evidence>
<gene>
    <name evidence="3" type="ORF">ACIO7M_12265</name>
</gene>
<evidence type="ECO:0000256" key="1">
    <source>
        <dbReference type="SAM" id="MobiDB-lite"/>
    </source>
</evidence>
<dbReference type="Gene3D" id="3.10.450.50">
    <property type="match status" value="1"/>
</dbReference>